<dbReference type="GO" id="GO:0046872">
    <property type="term" value="F:metal ion binding"/>
    <property type="evidence" value="ECO:0007669"/>
    <property type="project" value="UniProtKB-KW"/>
</dbReference>
<dbReference type="PIRSF" id="PIRSF017434">
    <property type="entry name" value="Purine_5'-nucleotidase"/>
    <property type="match status" value="1"/>
</dbReference>
<dbReference type="EMBL" id="JABEBT010000020">
    <property type="protein sequence ID" value="KAF7637358.1"/>
    <property type="molecule type" value="Genomic_DNA"/>
</dbReference>
<evidence type="ECO:0000313" key="9">
    <source>
        <dbReference type="Proteomes" id="UP000605970"/>
    </source>
</evidence>
<evidence type="ECO:0000313" key="8">
    <source>
        <dbReference type="EMBL" id="KAF7637358.1"/>
    </source>
</evidence>
<dbReference type="GO" id="GO:0008253">
    <property type="term" value="F:5'-nucleotidase activity"/>
    <property type="evidence" value="ECO:0007669"/>
    <property type="project" value="TreeGrafter"/>
</dbReference>
<feature type="active site" description="Nucleophile" evidence="5">
    <location>
        <position position="47"/>
    </location>
</feature>
<evidence type="ECO:0000256" key="4">
    <source>
        <dbReference type="ARBA" id="ARBA00022842"/>
    </source>
</evidence>
<dbReference type="AlphaFoldDB" id="A0A8S9ZVW3"/>
<evidence type="ECO:0000256" key="2">
    <source>
        <dbReference type="ARBA" id="ARBA00022723"/>
    </source>
</evidence>
<keyword evidence="2 6" id="KW-0479">Metal-binding</keyword>
<dbReference type="Proteomes" id="UP000605970">
    <property type="component" value="Unassembled WGS sequence"/>
</dbReference>
<proteinExistence type="inferred from homology"/>
<dbReference type="PANTHER" id="PTHR12103">
    <property type="entry name" value="5'-NUCLEOTIDASE DOMAIN-CONTAINING"/>
    <property type="match status" value="1"/>
</dbReference>
<dbReference type="InterPro" id="IPR036412">
    <property type="entry name" value="HAD-like_sf"/>
</dbReference>
<evidence type="ECO:0000256" key="7">
    <source>
        <dbReference type="SAM" id="MobiDB-lite"/>
    </source>
</evidence>
<name>A0A8S9ZVW3_9BILA</name>
<evidence type="ECO:0000256" key="6">
    <source>
        <dbReference type="PIRSR" id="PIRSR017434-2"/>
    </source>
</evidence>
<dbReference type="Gene3D" id="3.40.50.1000">
    <property type="entry name" value="HAD superfamily/HAD-like"/>
    <property type="match status" value="1"/>
</dbReference>
<organism evidence="8 9">
    <name type="scientific">Meloidogyne graminicola</name>
    <dbReference type="NCBI Taxonomy" id="189291"/>
    <lineage>
        <taxon>Eukaryota</taxon>
        <taxon>Metazoa</taxon>
        <taxon>Ecdysozoa</taxon>
        <taxon>Nematoda</taxon>
        <taxon>Chromadorea</taxon>
        <taxon>Rhabditida</taxon>
        <taxon>Tylenchina</taxon>
        <taxon>Tylenchomorpha</taxon>
        <taxon>Tylenchoidea</taxon>
        <taxon>Meloidogynidae</taxon>
        <taxon>Meloidogyninae</taxon>
        <taxon>Meloidogyne</taxon>
    </lineage>
</organism>
<dbReference type="InterPro" id="IPR008380">
    <property type="entry name" value="HAD-SF_hydro_IG_5-nucl"/>
</dbReference>
<dbReference type="OrthoDB" id="10252832at2759"/>
<dbReference type="InterPro" id="IPR016695">
    <property type="entry name" value="Pur_nucleotidase"/>
</dbReference>
<protein>
    <recommendedName>
        <fullName evidence="10">Cytosolic purine 5'-nucleotidase</fullName>
    </recommendedName>
</protein>
<accession>A0A8S9ZVW3</accession>
<evidence type="ECO:0008006" key="10">
    <source>
        <dbReference type="Google" id="ProtNLM"/>
    </source>
</evidence>
<evidence type="ECO:0000256" key="3">
    <source>
        <dbReference type="ARBA" id="ARBA00022801"/>
    </source>
</evidence>
<comment type="cofactor">
    <cofactor evidence="6">
        <name>Mg(2+)</name>
        <dbReference type="ChEBI" id="CHEBI:18420"/>
    </cofactor>
    <text evidence="6">Binds 1 Mg(2+) ion per subunit.</text>
</comment>
<gene>
    <name evidence="8" type="ORF">Mgra_00003101</name>
</gene>
<evidence type="ECO:0000256" key="5">
    <source>
        <dbReference type="PIRSR" id="PIRSR017434-1"/>
    </source>
</evidence>
<reference evidence="8" key="1">
    <citation type="journal article" date="2020" name="Ecol. Evol.">
        <title>Genome structure and content of the rice root-knot nematode (Meloidogyne graminicola).</title>
        <authorList>
            <person name="Phan N.T."/>
            <person name="Danchin E.G.J."/>
            <person name="Klopp C."/>
            <person name="Perfus-Barbeoch L."/>
            <person name="Kozlowski D.K."/>
            <person name="Koutsovoulos G.D."/>
            <person name="Lopez-Roques C."/>
            <person name="Bouchez O."/>
            <person name="Zahm M."/>
            <person name="Besnard G."/>
            <person name="Bellafiore S."/>
        </authorList>
    </citation>
    <scope>NUCLEOTIDE SEQUENCE</scope>
    <source>
        <strain evidence="8">VN-18</strain>
    </source>
</reference>
<feature type="compositionally biased region" description="Basic and acidic residues" evidence="7">
    <location>
        <begin position="562"/>
        <end position="573"/>
    </location>
</feature>
<feature type="binding site" evidence="6">
    <location>
        <position position="49"/>
    </location>
    <ligand>
        <name>GMP</name>
        <dbReference type="ChEBI" id="CHEBI:58115"/>
    </ligand>
</feature>
<keyword evidence="9" id="KW-1185">Reference proteome</keyword>
<dbReference type="NCBIfam" id="TIGR02244">
    <property type="entry name" value="HAD-IG-Ncltidse"/>
    <property type="match status" value="1"/>
</dbReference>
<sequence length="589" mass="67541">MFSSIDEKQQVQKYKSQTSIMYKRDPEKRVFVNRSMKLDKIQFFGFDMDYTLAVYKSPRMESEAFSLVIEKLIYIGYPKEIRNFKYDPAFVVRGLWFDTMYGNLLKVDGFGNILVAAHGLVFLTGSEIENFYPNKFIQLSDRRIYVLNTLFNLPETNLIALIIDFFDKSEEYQLTQDRTGLRHGDAIMSYKSIFQDIRVAIDQIHEAGAELKKKVVENINEFVEKDPRIGKLLVQLRISGRKVFLLTNSEYDYTKAVMSFLLGDTWRDFFDIIIVDARKPLWFGEGTVFREVNTETGALKIGIPIGPLRSGAVYSGGSCEAFRRLIKAKGRDVLYIGDHIFGDVLKSKVEIFNSLYFRSNKTRGWKTFLVVPELNRELAVWTGKRDLFDKLRELEAKMADLYKNLDADTRGNSEMKNVLEPTLKSIREVTIQMDHEYSVFGSLFRSGSRTTFFASQVERYADLYASSCFNLVHYPTFYFFRAAMSLMPHESTVQQTAAIPPDQVEQIAKHGNEVRDLSQRMAKAPTFCFEEDEECGEGSGQGSTPSSSARPDPGGESETDNEDIRDNEHKCLNTRDVIVPKTSYVENGN</sequence>
<feature type="binding site" evidence="6">
    <location>
        <position position="47"/>
    </location>
    <ligand>
        <name>Mg(2+)</name>
        <dbReference type="ChEBI" id="CHEBI:18420"/>
    </ligand>
</feature>
<keyword evidence="4 6" id="KW-0460">Magnesium</keyword>
<feature type="region of interest" description="Disordered" evidence="7">
    <location>
        <begin position="532"/>
        <end position="575"/>
    </location>
</feature>
<evidence type="ECO:0000256" key="1">
    <source>
        <dbReference type="ARBA" id="ARBA00009589"/>
    </source>
</evidence>
<dbReference type="PANTHER" id="PTHR12103:SF15">
    <property type="entry name" value="CYTOSOLIC PURINE 5'-NUCLEOTIDASE"/>
    <property type="match status" value="1"/>
</dbReference>
<dbReference type="CDD" id="cd07522">
    <property type="entry name" value="HAD_cN-II"/>
    <property type="match status" value="1"/>
</dbReference>
<comment type="similarity">
    <text evidence="1">Belongs to the 5'(3')-deoxyribonucleotidase family.</text>
</comment>
<dbReference type="Pfam" id="PF05761">
    <property type="entry name" value="5_nucleotid"/>
    <property type="match status" value="1"/>
</dbReference>
<dbReference type="SUPFAM" id="SSF56784">
    <property type="entry name" value="HAD-like"/>
    <property type="match status" value="1"/>
</dbReference>
<feature type="active site" description="Proton donor" evidence="5">
    <location>
        <position position="49"/>
    </location>
</feature>
<feature type="binding site" evidence="6">
    <location>
        <position position="338"/>
    </location>
    <ligand>
        <name>Mg(2+)</name>
        <dbReference type="ChEBI" id="CHEBI:18420"/>
    </ligand>
</feature>
<dbReference type="InterPro" id="IPR023214">
    <property type="entry name" value="HAD_sf"/>
</dbReference>
<keyword evidence="3" id="KW-0378">Hydrolase</keyword>
<comment type="caution">
    <text evidence="8">The sequence shown here is derived from an EMBL/GenBank/DDBJ whole genome shotgun (WGS) entry which is preliminary data.</text>
</comment>